<comment type="function">
    <text evidence="1">Plays an important role in bacterial chemotaxis signal transduction pathway by accelerating the dephosphorylation of phosphorylated CheY (CheY-P).</text>
</comment>
<proteinExistence type="inferred from homology"/>
<dbReference type="EMBL" id="JACBGI020000016">
    <property type="protein sequence ID" value="MBF6058359.1"/>
    <property type="molecule type" value="Genomic_DNA"/>
</dbReference>
<dbReference type="RefSeq" id="WP_185978503.1">
    <property type="nucleotide sequence ID" value="NZ_JACBGI020000016.1"/>
</dbReference>
<evidence type="ECO:0000256" key="1">
    <source>
        <dbReference type="PIRNR" id="PIRNR002884"/>
    </source>
</evidence>
<keyword evidence="3" id="KW-1185">Reference proteome</keyword>
<keyword evidence="1" id="KW-0963">Cytoplasm</keyword>
<dbReference type="InterPro" id="IPR007439">
    <property type="entry name" value="Chemotax_Pase_CheZ"/>
</dbReference>
<dbReference type="Pfam" id="PF04344">
    <property type="entry name" value="CheZ"/>
    <property type="match status" value="2"/>
</dbReference>
<keyword evidence="1" id="KW-0145">Chemotaxis</keyword>
<name>A0ABS0BY72_9GAMM</name>
<keyword evidence="1" id="KW-0378">Hydrolase</keyword>
<dbReference type="SUPFAM" id="SSF75708">
    <property type="entry name" value="Chemotaxis phosphatase CheZ"/>
    <property type="match status" value="1"/>
</dbReference>
<organism evidence="2 3">
    <name type="scientific">Thiomicrorhabdus heinhorstiae</name>
    <dbReference type="NCBI Taxonomy" id="2748010"/>
    <lineage>
        <taxon>Bacteria</taxon>
        <taxon>Pseudomonadati</taxon>
        <taxon>Pseudomonadota</taxon>
        <taxon>Gammaproteobacteria</taxon>
        <taxon>Thiotrichales</taxon>
        <taxon>Piscirickettsiaceae</taxon>
        <taxon>Thiomicrorhabdus</taxon>
    </lineage>
</organism>
<evidence type="ECO:0000313" key="3">
    <source>
        <dbReference type="Proteomes" id="UP001193680"/>
    </source>
</evidence>
<comment type="subunit">
    <text evidence="1">Homodimer.</text>
</comment>
<keyword evidence="1" id="KW-0904">Protein phosphatase</keyword>
<comment type="caution">
    <text evidence="2">The sequence shown here is derived from an EMBL/GenBank/DDBJ whole genome shotgun (WGS) entry which is preliminary data.</text>
</comment>
<sequence>MKQLQETVSQLLEALQQQDEIRSTTLLNELTGLQEHRLYQEISGLGNRLHQALNELGNDDLLMQTKHDIPDVTERLHYVLNSIEEASQLTLDQAEQGLEVITRVSQELPEGNDLNQLRSIFNQIILAQSYQDLTGQVVHKVIHIIGELEGSLHQLIEKAGHDLQDLPERLDNRENLLAGVGPQIKADKSESVRHQDDVDDLLKDLGL</sequence>
<dbReference type="EC" id="3.1.3.-" evidence="1"/>
<reference evidence="2 3" key="1">
    <citation type="submission" date="2020-06" db="EMBL/GenBank/DDBJ databases">
        <authorList>
            <person name="Scott K."/>
        </authorList>
    </citation>
    <scope>NUCLEOTIDE SEQUENCE [LARGE SCALE GENOMIC DNA]</scope>
    <source>
        <strain evidence="2 3">HH1</strain>
    </source>
</reference>
<dbReference type="Proteomes" id="UP001193680">
    <property type="component" value="Unassembled WGS sequence"/>
</dbReference>
<dbReference type="PIRSF" id="PIRSF002884">
    <property type="entry name" value="CheZ"/>
    <property type="match status" value="1"/>
</dbReference>
<gene>
    <name evidence="2" type="ORF">H8792_008400</name>
</gene>
<accession>A0ABS0BY72</accession>
<reference evidence="2 3" key="2">
    <citation type="submission" date="2020-11" db="EMBL/GenBank/DDBJ databases">
        <title>Sulfur oxidizing isolate from Hospital Hole Sinkhole.</title>
        <authorList>
            <person name="Scott K.M."/>
        </authorList>
    </citation>
    <scope>NUCLEOTIDE SEQUENCE [LARGE SCALE GENOMIC DNA]</scope>
    <source>
        <strain evidence="2 3">HH1</strain>
    </source>
</reference>
<evidence type="ECO:0000313" key="2">
    <source>
        <dbReference type="EMBL" id="MBF6058359.1"/>
    </source>
</evidence>
<comment type="subcellular location">
    <subcellularLocation>
        <location evidence="1">Cytoplasm</location>
    </subcellularLocation>
</comment>
<dbReference type="Gene3D" id="1.10.287.500">
    <property type="entry name" value="Helix hairpin bin"/>
    <property type="match status" value="2"/>
</dbReference>
<keyword evidence="1" id="KW-0283">Flagellar rotation</keyword>
<protein>
    <recommendedName>
        <fullName evidence="1">Protein phosphatase CheZ</fullName>
        <ecNumber evidence="1">3.1.3.-</ecNumber>
    </recommendedName>
    <alternativeName>
        <fullName evidence="1">Chemotaxis protein CheZ</fullName>
    </alternativeName>
</protein>
<comment type="similarity">
    <text evidence="1">Belongs to the CheZ family.</text>
</comment>